<protein>
    <submittedName>
        <fullName evidence="1">Uncharacterized protein</fullName>
    </submittedName>
</protein>
<evidence type="ECO:0000313" key="2">
    <source>
        <dbReference type="Proteomes" id="UP000276133"/>
    </source>
</evidence>
<name>A0A3M7QCW6_BRAPC</name>
<comment type="caution">
    <text evidence="1">The sequence shown here is derived from an EMBL/GenBank/DDBJ whole genome shotgun (WGS) entry which is preliminary data.</text>
</comment>
<dbReference type="EMBL" id="REGN01006535">
    <property type="protein sequence ID" value="RNA09143.1"/>
    <property type="molecule type" value="Genomic_DNA"/>
</dbReference>
<sequence>MQESFNEEIFLEHTESNFLNKEIGEFKGSLDLHNLSVYHVIEYILNNLNCEVLTKEIHCDSVFLVDLNQFQLGDALADDNGAYIPYGNKIMLFDLNQENAS</sequence>
<reference evidence="1 2" key="1">
    <citation type="journal article" date="2018" name="Sci. Rep.">
        <title>Genomic signatures of local adaptation to the degree of environmental predictability in rotifers.</title>
        <authorList>
            <person name="Franch-Gras L."/>
            <person name="Hahn C."/>
            <person name="Garcia-Roger E.M."/>
            <person name="Carmona M.J."/>
            <person name="Serra M."/>
            <person name="Gomez A."/>
        </authorList>
    </citation>
    <scope>NUCLEOTIDE SEQUENCE [LARGE SCALE GENOMIC DNA]</scope>
    <source>
        <strain evidence="1">HYR1</strain>
    </source>
</reference>
<organism evidence="1 2">
    <name type="scientific">Brachionus plicatilis</name>
    <name type="common">Marine rotifer</name>
    <name type="synonym">Brachionus muelleri</name>
    <dbReference type="NCBI Taxonomy" id="10195"/>
    <lineage>
        <taxon>Eukaryota</taxon>
        <taxon>Metazoa</taxon>
        <taxon>Spiralia</taxon>
        <taxon>Gnathifera</taxon>
        <taxon>Rotifera</taxon>
        <taxon>Eurotatoria</taxon>
        <taxon>Monogononta</taxon>
        <taxon>Pseudotrocha</taxon>
        <taxon>Ploima</taxon>
        <taxon>Brachionidae</taxon>
        <taxon>Brachionus</taxon>
    </lineage>
</organism>
<dbReference type="Proteomes" id="UP000276133">
    <property type="component" value="Unassembled WGS sequence"/>
</dbReference>
<keyword evidence="2" id="KW-1185">Reference proteome</keyword>
<dbReference type="AlphaFoldDB" id="A0A3M7QCW6"/>
<accession>A0A3M7QCW6</accession>
<gene>
    <name evidence="1" type="ORF">BpHYR1_028160</name>
</gene>
<evidence type="ECO:0000313" key="1">
    <source>
        <dbReference type="EMBL" id="RNA09143.1"/>
    </source>
</evidence>
<proteinExistence type="predicted"/>